<dbReference type="InterPro" id="IPR036265">
    <property type="entry name" value="HIT-like_sf"/>
</dbReference>
<dbReference type="PROSITE" id="PS51084">
    <property type="entry name" value="HIT_2"/>
    <property type="match status" value="1"/>
</dbReference>
<dbReference type="InterPro" id="IPR011146">
    <property type="entry name" value="HIT-like"/>
</dbReference>
<dbReference type="CDD" id="cd01276">
    <property type="entry name" value="PKCI_related"/>
    <property type="match status" value="1"/>
</dbReference>
<dbReference type="EMBL" id="PYVG01000006">
    <property type="protein sequence ID" value="PTB89886.1"/>
    <property type="molecule type" value="Genomic_DNA"/>
</dbReference>
<evidence type="ECO:0000256" key="3">
    <source>
        <dbReference type="PROSITE-ProRule" id="PRU00464"/>
    </source>
</evidence>
<dbReference type="GO" id="GO:0003824">
    <property type="term" value="F:catalytic activity"/>
    <property type="evidence" value="ECO:0007669"/>
    <property type="project" value="InterPro"/>
</dbReference>
<dbReference type="SUPFAM" id="SSF54197">
    <property type="entry name" value="HIT-like"/>
    <property type="match status" value="1"/>
</dbReference>
<dbReference type="RefSeq" id="WP_417656623.1">
    <property type="nucleotide sequence ID" value="NZ_JBLXDX010000002.1"/>
</dbReference>
<dbReference type="Gene3D" id="3.30.428.10">
    <property type="entry name" value="HIT-like"/>
    <property type="match status" value="1"/>
</dbReference>
<dbReference type="InterPro" id="IPR019808">
    <property type="entry name" value="Histidine_triad_CS"/>
</dbReference>
<gene>
    <name evidence="5" type="ORF">C9928_02070</name>
</gene>
<dbReference type="PROSITE" id="PS00892">
    <property type="entry name" value="HIT_1"/>
    <property type="match status" value="1"/>
</dbReference>
<evidence type="ECO:0000259" key="4">
    <source>
        <dbReference type="PROSITE" id="PS51084"/>
    </source>
</evidence>
<accession>A0A6N4DIS3</accession>
<dbReference type="PRINTS" id="PR00332">
    <property type="entry name" value="HISTRIAD"/>
</dbReference>
<organism evidence="5 6">
    <name type="scientific">Pseudidiomarina aestuarii</name>
    <dbReference type="NCBI Taxonomy" id="624146"/>
    <lineage>
        <taxon>Bacteria</taxon>
        <taxon>Pseudomonadati</taxon>
        <taxon>Pseudomonadota</taxon>
        <taxon>Gammaproteobacteria</taxon>
        <taxon>Alteromonadales</taxon>
        <taxon>Idiomarinaceae</taxon>
        <taxon>Pseudidiomarina</taxon>
    </lineage>
</organism>
<dbReference type="Pfam" id="PF01230">
    <property type="entry name" value="HIT"/>
    <property type="match status" value="1"/>
</dbReference>
<comment type="caution">
    <text evidence="5">The sequence shown here is derived from an EMBL/GenBank/DDBJ whole genome shotgun (WGS) entry which is preliminary data.</text>
</comment>
<proteinExistence type="predicted"/>
<name>A0A6N4DIS3_9GAMM</name>
<dbReference type="PANTHER" id="PTHR23089">
    <property type="entry name" value="HISTIDINE TRIAD HIT PROTEIN"/>
    <property type="match status" value="1"/>
</dbReference>
<feature type="domain" description="HIT" evidence="4">
    <location>
        <begin position="11"/>
        <end position="120"/>
    </location>
</feature>
<evidence type="ECO:0000313" key="6">
    <source>
        <dbReference type="Proteomes" id="UP000241514"/>
    </source>
</evidence>
<evidence type="ECO:0000256" key="1">
    <source>
        <dbReference type="PIRSR" id="PIRSR601310-1"/>
    </source>
</evidence>
<sequence>MTNETAGNTTLFTKIINREIPADIVYEDEHALAFRDINPQAPVHVLIIPKKPIATINDITEDDRELVGHLYVVAAKLAVQFGFAKAGYRVVMNCNEDGGQSVYHIHLHLLAGVTMGWPPFANHQPKQV</sequence>
<dbReference type="Proteomes" id="UP000241514">
    <property type="component" value="Unassembled WGS sequence"/>
</dbReference>
<evidence type="ECO:0000256" key="2">
    <source>
        <dbReference type="PIRSR" id="PIRSR601310-3"/>
    </source>
</evidence>
<feature type="active site" description="Tele-AMP-histidine intermediate" evidence="1">
    <location>
        <position position="106"/>
    </location>
</feature>
<dbReference type="InterPro" id="IPR001310">
    <property type="entry name" value="Histidine_triad_HIT"/>
</dbReference>
<feature type="short sequence motif" description="Histidine triad motif" evidence="2 3">
    <location>
        <begin position="104"/>
        <end position="108"/>
    </location>
</feature>
<dbReference type="AlphaFoldDB" id="A0A6N4DIS3"/>
<protein>
    <submittedName>
        <fullName evidence="5">Histidine triad nucleotide-binding protein</fullName>
    </submittedName>
</protein>
<evidence type="ECO:0000313" key="5">
    <source>
        <dbReference type="EMBL" id="PTB89886.1"/>
    </source>
</evidence>
<reference evidence="5 6" key="1">
    <citation type="submission" date="2018-03" db="EMBL/GenBank/DDBJ databases">
        <title>Cross-interface Injection: A General Nanoliter Liquid Handling Method Applied to Single Cells Genome Amplification Automated Nanoliter Liquid Handling Applied to Single Cell Multiple Displacement Amplification.</title>
        <authorList>
            <person name="Yun J."/>
            <person name="Xu P."/>
            <person name="Xu J."/>
            <person name="Dai X."/>
            <person name="Wang Y."/>
            <person name="Zheng X."/>
            <person name="Cao C."/>
            <person name="Yi Q."/>
            <person name="Zhu Y."/>
            <person name="Wang L."/>
            <person name="Dong Z."/>
            <person name="Huang Y."/>
            <person name="Huang L."/>
            <person name="Du W."/>
        </authorList>
    </citation>
    <scope>NUCLEOTIDE SEQUENCE [LARGE SCALE GENOMIC DNA]</scope>
    <source>
        <strain evidence="5 6">A9-4</strain>
    </source>
</reference>